<dbReference type="EMBL" id="CP137642">
    <property type="protein sequence ID" value="WOX56835.1"/>
    <property type="molecule type" value="Genomic_DNA"/>
</dbReference>
<keyword evidence="3" id="KW-1185">Reference proteome</keyword>
<name>A0AAX4FST3_9EURY</name>
<dbReference type="Proteomes" id="UP001305652">
    <property type="component" value="Chromosome"/>
</dbReference>
<dbReference type="InterPro" id="IPR002821">
    <property type="entry name" value="Hydantoinase_A"/>
</dbReference>
<organism evidence="2 3">
    <name type="scientific">Methanoculleus receptaculi</name>
    <dbReference type="NCBI Taxonomy" id="394967"/>
    <lineage>
        <taxon>Archaea</taxon>
        <taxon>Methanobacteriati</taxon>
        <taxon>Methanobacteriota</taxon>
        <taxon>Stenosarchaea group</taxon>
        <taxon>Methanomicrobia</taxon>
        <taxon>Methanomicrobiales</taxon>
        <taxon>Methanomicrobiaceae</taxon>
        <taxon>Methanoculleus</taxon>
    </lineage>
</organism>
<gene>
    <name evidence="2" type="ORF">R6Y96_05790</name>
</gene>
<evidence type="ECO:0000259" key="1">
    <source>
        <dbReference type="Pfam" id="PF01968"/>
    </source>
</evidence>
<dbReference type="InterPro" id="IPR002756">
    <property type="entry name" value="MfnF"/>
</dbReference>
<dbReference type="GeneID" id="85732649"/>
<dbReference type="KEGG" id="mrc:R6Y96_05790"/>
<dbReference type="AlphaFoldDB" id="A0AAX4FST3"/>
<accession>A0AAX4FST3</accession>
<dbReference type="NCBIfam" id="TIGR03123">
    <property type="entry name" value="one_C_unchar_1"/>
    <property type="match status" value="1"/>
</dbReference>
<evidence type="ECO:0000313" key="2">
    <source>
        <dbReference type="EMBL" id="WOX56835.1"/>
    </source>
</evidence>
<dbReference type="RefSeq" id="WP_318620264.1">
    <property type="nucleotide sequence ID" value="NZ_CP137642.1"/>
</dbReference>
<sequence length="303" mass="32628">MIGIDIGGANLKIVDEDGVHIHYCPLWQGAPLAELLRDCRRPAAVVMSGELADCFPTKMEGIRWIVGTVLEVIPDALFYGTDAAFHTHPVPELAAANWLASADYLREVIPDAILLDVGSTTADIIPLNLFDDLKGLTDTRRLQKHYLVYTGMLRTNVAALLRSVTLDGTVTPVSTEYFASSADVHLVLGHITARDYTVPAPDSGEKTVDAALRRLARVVCADLDEIGREGALEIARQFWEVQRTMIATALERVQSRSGAAGVITAGIGADLFARELGGVTLKAEIGDAADALPAYAVREVALR</sequence>
<dbReference type="GO" id="GO:0016787">
    <property type="term" value="F:hydrolase activity"/>
    <property type="evidence" value="ECO:0007669"/>
    <property type="project" value="InterPro"/>
</dbReference>
<feature type="domain" description="Hydantoinase A/oxoprolinase" evidence="1">
    <location>
        <begin position="44"/>
        <end position="268"/>
    </location>
</feature>
<dbReference type="Gene3D" id="3.30.420.40">
    <property type="match status" value="1"/>
</dbReference>
<evidence type="ECO:0000313" key="3">
    <source>
        <dbReference type="Proteomes" id="UP001305652"/>
    </source>
</evidence>
<proteinExistence type="predicted"/>
<dbReference type="Pfam" id="PF01968">
    <property type="entry name" value="Hydantoinase_A"/>
    <property type="match status" value="1"/>
</dbReference>
<protein>
    <submittedName>
        <fullName evidence="2">Hydantoinase/oxoprolinase family protein</fullName>
    </submittedName>
</protein>
<reference evidence="2 3" key="1">
    <citation type="submission" date="2023-10" db="EMBL/GenBank/DDBJ databases">
        <title>The complete genome sequence of Methanoculleus receptaculi DSM 18860.</title>
        <authorList>
            <person name="Lai S.-J."/>
            <person name="You Y.-T."/>
            <person name="Chen S.-C."/>
        </authorList>
    </citation>
    <scope>NUCLEOTIDE SEQUENCE [LARGE SCALE GENOMIC DNA]</scope>
    <source>
        <strain evidence="2 3">DSM 18860</strain>
    </source>
</reference>
<dbReference type="Gene3D" id="3.30.420.190">
    <property type="entry name" value="conserved archaeal protein q6m145"/>
    <property type="match status" value="1"/>
</dbReference>